<dbReference type="EMBL" id="JAENHO010000013">
    <property type="protein sequence ID" value="MBL7260291.1"/>
    <property type="molecule type" value="Genomic_DNA"/>
</dbReference>
<name>A0ABS1W0N3_9ACTN</name>
<keyword evidence="4 10" id="KW-0067">ATP-binding</keyword>
<dbReference type="PROSITE" id="PS50929">
    <property type="entry name" value="ABC_TM1F"/>
    <property type="match status" value="1"/>
</dbReference>
<dbReference type="InterPro" id="IPR003593">
    <property type="entry name" value="AAA+_ATPase"/>
</dbReference>
<evidence type="ECO:0000259" key="8">
    <source>
        <dbReference type="PROSITE" id="PS50893"/>
    </source>
</evidence>
<feature type="transmembrane region" description="Helical" evidence="7">
    <location>
        <begin position="28"/>
        <end position="53"/>
    </location>
</feature>
<keyword evidence="11" id="KW-1185">Reference proteome</keyword>
<evidence type="ECO:0000256" key="1">
    <source>
        <dbReference type="ARBA" id="ARBA00004651"/>
    </source>
</evidence>
<dbReference type="SUPFAM" id="SSF52540">
    <property type="entry name" value="P-loop containing nucleoside triphosphate hydrolases"/>
    <property type="match status" value="1"/>
</dbReference>
<feature type="transmembrane region" description="Helical" evidence="7">
    <location>
        <begin position="65"/>
        <end position="86"/>
    </location>
</feature>
<evidence type="ECO:0000313" key="11">
    <source>
        <dbReference type="Proteomes" id="UP000598996"/>
    </source>
</evidence>
<proteinExistence type="predicted"/>
<feature type="transmembrane region" description="Helical" evidence="7">
    <location>
        <begin position="257"/>
        <end position="275"/>
    </location>
</feature>
<dbReference type="PROSITE" id="PS00211">
    <property type="entry name" value="ABC_TRANSPORTER_1"/>
    <property type="match status" value="1"/>
</dbReference>
<dbReference type="Gene3D" id="1.20.1560.10">
    <property type="entry name" value="ABC transporter type 1, transmembrane domain"/>
    <property type="match status" value="1"/>
</dbReference>
<evidence type="ECO:0000256" key="2">
    <source>
        <dbReference type="ARBA" id="ARBA00022692"/>
    </source>
</evidence>
<dbReference type="Pfam" id="PF00005">
    <property type="entry name" value="ABC_tran"/>
    <property type="match status" value="1"/>
</dbReference>
<organism evidence="10 11">
    <name type="scientific">Paractinoplanes lichenicola</name>
    <dbReference type="NCBI Taxonomy" id="2802976"/>
    <lineage>
        <taxon>Bacteria</taxon>
        <taxon>Bacillati</taxon>
        <taxon>Actinomycetota</taxon>
        <taxon>Actinomycetes</taxon>
        <taxon>Micromonosporales</taxon>
        <taxon>Micromonosporaceae</taxon>
        <taxon>Paractinoplanes</taxon>
    </lineage>
</organism>
<evidence type="ECO:0000313" key="10">
    <source>
        <dbReference type="EMBL" id="MBL7260291.1"/>
    </source>
</evidence>
<dbReference type="InterPro" id="IPR011527">
    <property type="entry name" value="ABC1_TM_dom"/>
</dbReference>
<dbReference type="InterPro" id="IPR027417">
    <property type="entry name" value="P-loop_NTPase"/>
</dbReference>
<evidence type="ECO:0000256" key="6">
    <source>
        <dbReference type="ARBA" id="ARBA00023136"/>
    </source>
</evidence>
<comment type="subcellular location">
    <subcellularLocation>
        <location evidence="1">Cell membrane</location>
        <topology evidence="1">Multi-pass membrane protein</topology>
    </subcellularLocation>
</comment>
<feature type="domain" description="ABC transmembrane type-1" evidence="9">
    <location>
        <begin position="32"/>
        <end position="309"/>
    </location>
</feature>
<dbReference type="InterPro" id="IPR017871">
    <property type="entry name" value="ABC_transporter-like_CS"/>
</dbReference>
<comment type="caution">
    <text evidence="10">The sequence shown here is derived from an EMBL/GenBank/DDBJ whole genome shotgun (WGS) entry which is preliminary data.</text>
</comment>
<feature type="transmembrane region" description="Helical" evidence="7">
    <location>
        <begin position="167"/>
        <end position="187"/>
    </location>
</feature>
<sequence>MSQDRSVPVWRTVEAAFRLAFRAAPMHLAADVVIALLTAATPVVTAWLTRATIDGLVTSASGRELFAGVGGLAVAGVAFGVLPQVATYLRVEIGRRCAVVALDELYRAVERQSGLRRFEDPAFLDRLRMAGAGGRAPGDLCGAVLATGAGLLGAGGLLTALILVSPLMAVIVLAAAVPVVVLELTLARRRATVTWQMSPAARREFFFGQLLSHPVAAKEVRLFGLAGFLRDRMLKEHRTIDAAERGLDRRELATQGGLALLGSCVAGGGLIWAVFAARQGRLSVGDVSMFVVTVASLQAALAGLVGALAGGHLHALSFAHHSAVLAAEPDLPIAADPRPIPPLRRGIELRDVWFRYADDKPWVLRGVSFTIPYGSSVALAGRNGAGKTTLVKLLCRLYDPTRGAILWDGVDLREMRVDDLRERIAAVFQDYMEYDLTAAENIGLGDVAAMRDRARIVQAARSAGIDDVLAGLPRGYDTMLSQMFAEDADETDPQDSSQAVTTLSGGQWQRVAFARAIMRRGRDLLILDEPSAGLDAVAEHEVHREVRNFRAGRTSLLISHRLGAVADADKIVVLAGGVVAEEGDHAALMAAAGTYAQLFTLQASGYLRAGADR</sequence>
<keyword evidence="2 7" id="KW-0812">Transmembrane</keyword>
<feature type="domain" description="ABC transporter" evidence="8">
    <location>
        <begin position="347"/>
        <end position="601"/>
    </location>
</feature>
<feature type="transmembrane region" description="Helical" evidence="7">
    <location>
        <begin position="287"/>
        <end position="309"/>
    </location>
</feature>
<evidence type="ECO:0000256" key="3">
    <source>
        <dbReference type="ARBA" id="ARBA00022741"/>
    </source>
</evidence>
<dbReference type="SUPFAM" id="SSF90123">
    <property type="entry name" value="ABC transporter transmembrane region"/>
    <property type="match status" value="1"/>
</dbReference>
<dbReference type="Proteomes" id="UP000598996">
    <property type="component" value="Unassembled WGS sequence"/>
</dbReference>
<dbReference type="InterPro" id="IPR036640">
    <property type="entry name" value="ABC1_TM_sf"/>
</dbReference>
<evidence type="ECO:0000256" key="7">
    <source>
        <dbReference type="SAM" id="Phobius"/>
    </source>
</evidence>
<keyword evidence="3" id="KW-0547">Nucleotide-binding</keyword>
<keyword evidence="6 7" id="KW-0472">Membrane</keyword>
<reference evidence="10 11" key="1">
    <citation type="submission" date="2021-01" db="EMBL/GenBank/DDBJ databases">
        <title>Actinoplanes sp. nov. LDG1-01 isolated from lichen.</title>
        <authorList>
            <person name="Saeng-In P."/>
            <person name="Phongsopitanun W."/>
            <person name="Kanchanasin P."/>
            <person name="Yuki M."/>
            <person name="Kudo T."/>
            <person name="Ohkuma M."/>
            <person name="Tanasupawat S."/>
        </authorList>
    </citation>
    <scope>NUCLEOTIDE SEQUENCE [LARGE SCALE GENOMIC DNA]</scope>
    <source>
        <strain evidence="10 11">LDG1-01</strain>
    </source>
</reference>
<dbReference type="InterPro" id="IPR039421">
    <property type="entry name" value="Type_1_exporter"/>
</dbReference>
<dbReference type="PROSITE" id="PS50893">
    <property type="entry name" value="ABC_TRANSPORTER_2"/>
    <property type="match status" value="1"/>
</dbReference>
<evidence type="ECO:0000259" key="9">
    <source>
        <dbReference type="PROSITE" id="PS50929"/>
    </source>
</evidence>
<keyword evidence="5 7" id="KW-1133">Transmembrane helix</keyword>
<evidence type="ECO:0000256" key="5">
    <source>
        <dbReference type="ARBA" id="ARBA00022989"/>
    </source>
</evidence>
<dbReference type="Gene3D" id="3.40.50.300">
    <property type="entry name" value="P-loop containing nucleotide triphosphate hydrolases"/>
    <property type="match status" value="1"/>
</dbReference>
<dbReference type="SMART" id="SM00382">
    <property type="entry name" value="AAA"/>
    <property type="match status" value="1"/>
</dbReference>
<evidence type="ECO:0000256" key="4">
    <source>
        <dbReference type="ARBA" id="ARBA00022840"/>
    </source>
</evidence>
<accession>A0ABS1W0N3</accession>
<dbReference type="InterPro" id="IPR003439">
    <property type="entry name" value="ABC_transporter-like_ATP-bd"/>
</dbReference>
<dbReference type="RefSeq" id="WP_202997017.1">
    <property type="nucleotide sequence ID" value="NZ_JAENHO010000013.1"/>
</dbReference>
<gene>
    <name evidence="10" type="ORF">JKJ07_38935</name>
</gene>
<protein>
    <submittedName>
        <fullName evidence="10">ABC transporter ATP-binding protein</fullName>
    </submittedName>
</protein>
<dbReference type="PANTHER" id="PTHR43394:SF1">
    <property type="entry name" value="ATP-BINDING CASSETTE SUB-FAMILY B MEMBER 10, MITOCHONDRIAL"/>
    <property type="match status" value="1"/>
</dbReference>
<dbReference type="GO" id="GO:0005524">
    <property type="term" value="F:ATP binding"/>
    <property type="evidence" value="ECO:0007669"/>
    <property type="project" value="UniProtKB-KW"/>
</dbReference>
<dbReference type="PANTHER" id="PTHR43394">
    <property type="entry name" value="ATP-DEPENDENT PERMEASE MDL1, MITOCHONDRIAL"/>
    <property type="match status" value="1"/>
</dbReference>
<feature type="transmembrane region" description="Helical" evidence="7">
    <location>
        <begin position="136"/>
        <end position="161"/>
    </location>
</feature>